<evidence type="ECO:0000256" key="2">
    <source>
        <dbReference type="ARBA" id="ARBA00009348"/>
    </source>
</evidence>
<sequence length="428" mass="48102">MCTKVPQIQTNAFHVLYSTHICLPTFVFLGMIGSMASKKHPEAQHALPARTTLFQQNDGKTYRIPALIYISDGQTFLAFAEERSSPCDSDAKVLVMRRGSLQNGSLQWSPAQTLSSARLPDHRTMNPCPVYERKSKTIYLFFVCILGNTTEYHQIATGRNRARLCYVSSTDYGQNWSKLTDLTNIIGDDICNWATFAVGPGHGIQMKSGRLIIPAYVYYIHCRCFPFFFFPLIVRPHALAFYSDDCGVTWQMGEKIPMKSCECEMAEIIDHADGSHLYCNARSTRGHRVEALSENSGAAFGNPHVAKKLVEPHHGCQGSVLSFPVPEPSDEVEKSPNDCLTQSDTKTWLLYSHPTNKKKRKDLGVYLNKSPLKTSGWGQPWIIYKGPSGYSDLTQYEERFACLMECGVKSEIEEIAFVEFKLSNLLCT</sequence>
<keyword evidence="10" id="KW-0472">Membrane</keyword>
<dbReference type="Pfam" id="PF13088">
    <property type="entry name" value="BNR_2"/>
    <property type="match status" value="1"/>
</dbReference>
<evidence type="ECO:0000256" key="8">
    <source>
        <dbReference type="ARBA" id="ARBA00023277"/>
    </source>
</evidence>
<keyword evidence="6" id="KW-0442">Lipid degradation</keyword>
<keyword evidence="4" id="KW-0677">Repeat</keyword>
<evidence type="ECO:0000256" key="4">
    <source>
        <dbReference type="ARBA" id="ARBA00022737"/>
    </source>
</evidence>
<evidence type="ECO:0000256" key="3">
    <source>
        <dbReference type="ARBA" id="ARBA00012733"/>
    </source>
</evidence>
<evidence type="ECO:0000256" key="6">
    <source>
        <dbReference type="ARBA" id="ARBA00022963"/>
    </source>
</evidence>
<dbReference type="GO" id="GO:0009313">
    <property type="term" value="P:oligosaccharide catabolic process"/>
    <property type="evidence" value="ECO:0007669"/>
    <property type="project" value="TreeGrafter"/>
</dbReference>
<keyword evidence="9" id="KW-0326">Glycosidase</keyword>
<comment type="catalytic activity">
    <reaction evidence="1">
        <text>Hydrolysis of alpha-(2-&gt;3)-, alpha-(2-&gt;6)-, alpha-(2-&gt;8)- glycosidic linkages of terminal sialic acid residues in oligosaccharides, glycoproteins, glycolipids, colominic acid and synthetic substrates.</text>
        <dbReference type="EC" id="3.2.1.18"/>
    </reaction>
</comment>
<keyword evidence="5" id="KW-0378">Hydrolase</keyword>
<keyword evidence="7" id="KW-0443">Lipid metabolism</keyword>
<dbReference type="SUPFAM" id="SSF50939">
    <property type="entry name" value="Sialidases"/>
    <property type="match status" value="1"/>
</dbReference>
<dbReference type="InterPro" id="IPR026856">
    <property type="entry name" value="Sialidase_fam"/>
</dbReference>
<dbReference type="AlphaFoldDB" id="A0A8C2B9J4"/>
<dbReference type="FunFam" id="2.120.10.10:FF:000002">
    <property type="entry name" value="Neuraminidase 3"/>
    <property type="match status" value="1"/>
</dbReference>
<evidence type="ECO:0000313" key="12">
    <source>
        <dbReference type="Ensembl" id="ENSCCRP00015115266.1"/>
    </source>
</evidence>
<name>A0A8C2B9J4_CYPCA</name>
<evidence type="ECO:0000259" key="11">
    <source>
        <dbReference type="Pfam" id="PF13088"/>
    </source>
</evidence>
<dbReference type="Proteomes" id="UP000694700">
    <property type="component" value="Unplaced"/>
</dbReference>
<evidence type="ECO:0000256" key="10">
    <source>
        <dbReference type="SAM" id="Phobius"/>
    </source>
</evidence>
<dbReference type="InterPro" id="IPR011040">
    <property type="entry name" value="Sialidase"/>
</dbReference>
<evidence type="ECO:0000256" key="7">
    <source>
        <dbReference type="ARBA" id="ARBA00023098"/>
    </source>
</evidence>
<reference evidence="12" key="1">
    <citation type="submission" date="2025-08" db="UniProtKB">
        <authorList>
            <consortium name="Ensembl"/>
        </authorList>
    </citation>
    <scope>IDENTIFICATION</scope>
</reference>
<organism evidence="12 13">
    <name type="scientific">Cyprinus carpio</name>
    <name type="common">Common carp</name>
    <dbReference type="NCBI Taxonomy" id="7962"/>
    <lineage>
        <taxon>Eukaryota</taxon>
        <taxon>Metazoa</taxon>
        <taxon>Chordata</taxon>
        <taxon>Craniata</taxon>
        <taxon>Vertebrata</taxon>
        <taxon>Euteleostomi</taxon>
        <taxon>Actinopterygii</taxon>
        <taxon>Neopterygii</taxon>
        <taxon>Teleostei</taxon>
        <taxon>Ostariophysi</taxon>
        <taxon>Cypriniformes</taxon>
        <taxon>Cyprinidae</taxon>
        <taxon>Cyprininae</taxon>
        <taxon>Cyprinus</taxon>
    </lineage>
</organism>
<evidence type="ECO:0000256" key="5">
    <source>
        <dbReference type="ARBA" id="ARBA00022801"/>
    </source>
</evidence>
<dbReference type="Ensembl" id="ENSCCRT00015118921.1">
    <property type="protein sequence ID" value="ENSCCRP00015115266.1"/>
    <property type="gene ID" value="ENSCCRG00015045557.1"/>
</dbReference>
<proteinExistence type="inferred from homology"/>
<dbReference type="GO" id="GO:0004308">
    <property type="term" value="F:exo-alpha-sialidase activity"/>
    <property type="evidence" value="ECO:0007669"/>
    <property type="project" value="UniProtKB-EC"/>
</dbReference>
<dbReference type="PANTHER" id="PTHR10628:SF23">
    <property type="entry name" value="SIALIDASE-3"/>
    <property type="match status" value="1"/>
</dbReference>
<dbReference type="GO" id="GO:0006689">
    <property type="term" value="P:ganglioside catabolic process"/>
    <property type="evidence" value="ECO:0007669"/>
    <property type="project" value="TreeGrafter"/>
</dbReference>
<evidence type="ECO:0000256" key="1">
    <source>
        <dbReference type="ARBA" id="ARBA00000427"/>
    </source>
</evidence>
<keyword evidence="8" id="KW-0119">Carbohydrate metabolism</keyword>
<dbReference type="InterPro" id="IPR036278">
    <property type="entry name" value="Sialidase_sf"/>
</dbReference>
<dbReference type="Gene3D" id="2.120.10.10">
    <property type="match status" value="1"/>
</dbReference>
<accession>A0A8C2B9J4</accession>
<keyword evidence="10" id="KW-0812">Transmembrane</keyword>
<feature type="domain" description="Sialidase" evidence="11">
    <location>
        <begin position="75"/>
        <end position="398"/>
    </location>
</feature>
<dbReference type="PANTHER" id="PTHR10628">
    <property type="entry name" value="SIALIDASE"/>
    <property type="match status" value="1"/>
</dbReference>
<dbReference type="GO" id="GO:0016020">
    <property type="term" value="C:membrane"/>
    <property type="evidence" value="ECO:0007669"/>
    <property type="project" value="TreeGrafter"/>
</dbReference>
<comment type="similarity">
    <text evidence="2">Belongs to the glycosyl hydrolase 33 family.</text>
</comment>
<evidence type="ECO:0000313" key="13">
    <source>
        <dbReference type="Proteomes" id="UP000694700"/>
    </source>
</evidence>
<dbReference type="EC" id="3.2.1.18" evidence="3"/>
<keyword evidence="10" id="KW-1133">Transmembrane helix</keyword>
<feature type="transmembrane region" description="Helical" evidence="10">
    <location>
        <begin position="12"/>
        <end position="32"/>
    </location>
</feature>
<protein>
    <recommendedName>
        <fullName evidence="3">exo-alpha-sialidase</fullName>
        <ecNumber evidence="3">3.2.1.18</ecNumber>
    </recommendedName>
</protein>
<evidence type="ECO:0000256" key="9">
    <source>
        <dbReference type="ARBA" id="ARBA00023295"/>
    </source>
</evidence>
<dbReference type="CDD" id="cd15482">
    <property type="entry name" value="Sialidase_non-viral"/>
    <property type="match status" value="1"/>
</dbReference>
<dbReference type="GO" id="GO:0005737">
    <property type="term" value="C:cytoplasm"/>
    <property type="evidence" value="ECO:0007669"/>
    <property type="project" value="TreeGrafter"/>
</dbReference>